<dbReference type="EMBL" id="JBDPZN010000005">
    <property type="protein sequence ID" value="MEO3683344.1"/>
    <property type="molecule type" value="Genomic_DNA"/>
</dbReference>
<protein>
    <recommendedName>
        <fullName evidence="3">Putative 2-succinyl-6-hydroxy-2,4-cyclohexadiene-1-carboxylate synthase</fullName>
        <shortName evidence="3">SHCHC synthase</shortName>
        <ecNumber evidence="3">4.2.99.20</ecNumber>
    </recommendedName>
</protein>
<keyword evidence="2 3" id="KW-0456">Lyase</keyword>
<dbReference type="HAMAP" id="MF_01660">
    <property type="entry name" value="MenH"/>
    <property type="match status" value="1"/>
</dbReference>
<dbReference type="InterPro" id="IPR029058">
    <property type="entry name" value="AB_hydrolase_fold"/>
</dbReference>
<comment type="catalytic activity">
    <reaction evidence="3">
        <text>5-enolpyruvoyl-6-hydroxy-2-succinyl-cyclohex-3-ene-1-carboxylate = (1R,6R)-6-hydroxy-2-succinyl-cyclohexa-2,4-diene-1-carboxylate + pyruvate</text>
        <dbReference type="Rhea" id="RHEA:25597"/>
        <dbReference type="ChEBI" id="CHEBI:15361"/>
        <dbReference type="ChEBI" id="CHEBI:58689"/>
        <dbReference type="ChEBI" id="CHEBI:58818"/>
        <dbReference type="EC" id="4.2.99.20"/>
    </reaction>
</comment>
<dbReference type="RefSeq" id="WP_347690450.1">
    <property type="nucleotide sequence ID" value="NZ_JBDPZN010000005.1"/>
</dbReference>
<comment type="similarity">
    <text evidence="3">Belongs to the AB hydrolase superfamily. MenH family.</text>
</comment>
<organism evidence="5 6">
    <name type="scientific">Shewanella vesiculosa</name>
    <dbReference type="NCBI Taxonomy" id="518738"/>
    <lineage>
        <taxon>Bacteria</taxon>
        <taxon>Pseudomonadati</taxon>
        <taxon>Pseudomonadota</taxon>
        <taxon>Gammaproteobacteria</taxon>
        <taxon>Alteromonadales</taxon>
        <taxon>Shewanellaceae</taxon>
        <taxon>Shewanella</taxon>
    </lineage>
</organism>
<keyword evidence="1 3" id="KW-0474">Menaquinone biosynthesis</keyword>
<dbReference type="Gene3D" id="3.40.50.1820">
    <property type="entry name" value="alpha/beta hydrolase"/>
    <property type="match status" value="1"/>
</dbReference>
<dbReference type="InterPro" id="IPR022485">
    <property type="entry name" value="SHCHC_synthase_MenH"/>
</dbReference>
<dbReference type="PANTHER" id="PTHR42916">
    <property type="entry name" value="2-SUCCINYL-5-ENOLPYRUVYL-6-HYDROXY-3-CYCLOHEXENE-1-CARBOXYLATE SYNTHASE"/>
    <property type="match status" value="1"/>
</dbReference>
<dbReference type="EC" id="4.2.99.20" evidence="3"/>
<accession>A0ABV0FR81</accession>
<evidence type="ECO:0000256" key="3">
    <source>
        <dbReference type="HAMAP-Rule" id="MF_01660"/>
    </source>
</evidence>
<evidence type="ECO:0000256" key="2">
    <source>
        <dbReference type="ARBA" id="ARBA00023239"/>
    </source>
</evidence>
<comment type="pathway">
    <text evidence="3">Quinol/quinone metabolism; menaquinone biosynthesis.</text>
</comment>
<name>A0ABV0FR81_9GAMM</name>
<comment type="function">
    <text evidence="3">Catalyzes a proton abstraction reaction that results in 2,5-elimination of pyruvate from 2-succinyl-5-enolpyruvyl-6-hydroxy-3-cyclohexene-1-carboxylate (SEPHCHC) and the formation of 2-succinyl-6-hydroxy-2,4-cyclohexadiene-1-carboxylate (SHCHC).</text>
</comment>
<reference evidence="5 6" key="1">
    <citation type="submission" date="2024-05" db="EMBL/GenBank/DDBJ databases">
        <title>Genome sequencing of Marine Estuary Bacteria, Shewanella vesiculosa and S. baltica, and Pseudomonas syringae.</title>
        <authorList>
            <person name="Gurung A."/>
            <person name="Maclea K.S."/>
        </authorList>
    </citation>
    <scope>NUCLEOTIDE SEQUENCE [LARGE SCALE GENOMIC DNA]</scope>
    <source>
        <strain evidence="5 6">1A</strain>
    </source>
</reference>
<dbReference type="NCBIfam" id="TIGR03695">
    <property type="entry name" value="menH_SHCHC"/>
    <property type="match status" value="1"/>
</dbReference>
<dbReference type="Proteomes" id="UP001477278">
    <property type="component" value="Unassembled WGS sequence"/>
</dbReference>
<keyword evidence="6" id="KW-1185">Reference proteome</keyword>
<dbReference type="SUPFAM" id="SSF53474">
    <property type="entry name" value="alpha/beta-Hydrolases"/>
    <property type="match status" value="1"/>
</dbReference>
<evidence type="ECO:0000256" key="1">
    <source>
        <dbReference type="ARBA" id="ARBA00022428"/>
    </source>
</evidence>
<dbReference type="InterPro" id="IPR000073">
    <property type="entry name" value="AB_hydrolase_1"/>
</dbReference>
<dbReference type="GO" id="GO:0070205">
    <property type="term" value="F:2-succinyl-6-hydroxy-2,4-cyclohexadiene-1-carboxylate synthase activity"/>
    <property type="evidence" value="ECO:0007669"/>
    <property type="project" value="UniProtKB-EC"/>
</dbReference>
<proteinExistence type="inferred from homology"/>
<evidence type="ECO:0000259" key="4">
    <source>
        <dbReference type="Pfam" id="PF00561"/>
    </source>
</evidence>
<dbReference type="Pfam" id="PF00561">
    <property type="entry name" value="Abhydrolase_1"/>
    <property type="match status" value="1"/>
</dbReference>
<gene>
    <name evidence="3 5" type="primary">menH</name>
    <name evidence="5" type="ORF">ABHN84_13715</name>
</gene>
<dbReference type="PANTHER" id="PTHR42916:SF1">
    <property type="entry name" value="PROTEIN PHYLLO, CHLOROPLASTIC"/>
    <property type="match status" value="1"/>
</dbReference>
<comment type="pathway">
    <text evidence="3">Quinol/quinone metabolism; 1,4-dihydroxy-2-naphthoate biosynthesis; 1,4-dihydroxy-2-naphthoate from chorismate: step 3/7.</text>
</comment>
<sequence>MGETTLMVMIRRFGQPQLPALLMLHGFLGSKDDWSILMPRLSQYFHCICIDLPGHGENIDTLDSPGLHQAAKLIVSKIHAMGYRQFHLLGYSLGGRIALHIADDFAGSLLSLTLESAHPGLQDPQQQAARSQSDNLWANKLKYLPITDFLSLWYQQAVFSDLSKHQKQQLIAIRRINDPQRLANCFITTSLSLQQDCRTVLERLNCPCHFIYGVDDKKFAQVAIDWQASLADSAQHLQLKPLHAAGHNIHSLHPDLFTDTLLALLCPEPLTGLKEQ</sequence>
<comment type="subunit">
    <text evidence="3">Monomer.</text>
</comment>
<comment type="caution">
    <text evidence="5">The sequence shown here is derived from an EMBL/GenBank/DDBJ whole genome shotgun (WGS) entry which is preliminary data.</text>
</comment>
<feature type="domain" description="AB hydrolase-1" evidence="4">
    <location>
        <begin position="19"/>
        <end position="130"/>
    </location>
</feature>
<evidence type="ECO:0000313" key="6">
    <source>
        <dbReference type="Proteomes" id="UP001477278"/>
    </source>
</evidence>
<evidence type="ECO:0000313" key="5">
    <source>
        <dbReference type="EMBL" id="MEO3683344.1"/>
    </source>
</evidence>